<name>A0A6A4VUD3_AMPAM</name>
<dbReference type="PROSITE" id="PS00455">
    <property type="entry name" value="AMP_BINDING"/>
    <property type="match status" value="1"/>
</dbReference>
<organism evidence="4 5">
    <name type="scientific">Amphibalanus amphitrite</name>
    <name type="common">Striped barnacle</name>
    <name type="synonym">Balanus amphitrite</name>
    <dbReference type="NCBI Taxonomy" id="1232801"/>
    <lineage>
        <taxon>Eukaryota</taxon>
        <taxon>Metazoa</taxon>
        <taxon>Ecdysozoa</taxon>
        <taxon>Arthropoda</taxon>
        <taxon>Crustacea</taxon>
        <taxon>Multicrustacea</taxon>
        <taxon>Cirripedia</taxon>
        <taxon>Thoracica</taxon>
        <taxon>Thoracicalcarea</taxon>
        <taxon>Balanomorpha</taxon>
        <taxon>Balanoidea</taxon>
        <taxon>Balanidae</taxon>
        <taxon>Amphibalaninae</taxon>
        <taxon>Amphibalanus</taxon>
    </lineage>
</organism>
<evidence type="ECO:0000313" key="4">
    <source>
        <dbReference type="EMBL" id="KAF0298426.1"/>
    </source>
</evidence>
<dbReference type="InterPro" id="IPR055377">
    <property type="entry name" value="GH3_M"/>
</dbReference>
<evidence type="ECO:0000256" key="1">
    <source>
        <dbReference type="SAM" id="Coils"/>
    </source>
</evidence>
<protein>
    <submittedName>
        <fullName evidence="4">Jasmonic acid-amido synthetase JAR1</fullName>
    </submittedName>
</protein>
<dbReference type="Pfam" id="PF03321">
    <property type="entry name" value="GH3"/>
    <property type="match status" value="1"/>
</dbReference>
<evidence type="ECO:0000259" key="3">
    <source>
        <dbReference type="Pfam" id="PF23572"/>
    </source>
</evidence>
<evidence type="ECO:0000313" key="5">
    <source>
        <dbReference type="Proteomes" id="UP000440578"/>
    </source>
</evidence>
<proteinExistence type="predicted"/>
<dbReference type="EMBL" id="VIIS01001434">
    <property type="protein sequence ID" value="KAF0298426.1"/>
    <property type="molecule type" value="Genomic_DNA"/>
</dbReference>
<dbReference type="GO" id="GO:0005737">
    <property type="term" value="C:cytoplasm"/>
    <property type="evidence" value="ECO:0007669"/>
    <property type="project" value="TreeGrafter"/>
</dbReference>
<dbReference type="AlphaFoldDB" id="A0A6A4VUD3"/>
<accession>A0A6A4VUD3</accession>
<dbReference type="OrthoDB" id="10004661at2759"/>
<feature type="coiled-coil region" evidence="1">
    <location>
        <begin position="364"/>
        <end position="391"/>
    </location>
</feature>
<dbReference type="Pfam" id="PF23571">
    <property type="entry name" value="GH3_M"/>
    <property type="match status" value="1"/>
</dbReference>
<keyword evidence="5" id="KW-1185">Reference proteome</keyword>
<dbReference type="Proteomes" id="UP000440578">
    <property type="component" value="Unassembled WGS sequence"/>
</dbReference>
<sequence length="744" mass="82894">MFGDRQPPAMFGCSSGTTGRAKLIPISARGLDFTAMVAGFYGSEQRDLLPISLGRSLSTFCAPRYRFTDSGIKIGSVMATAMQSPTATLLGTLPPEAMTIGDQEASKYVGLLFGLRDPNVERLDGSFASNMFTLLKFLEDHWQSLVRDLRRGRLDEKVNVTPEVREKLNGLLQPEPERASQLEAEFSKGFDNIMLRIFPKMSLVASNSSGSSMAVYKERCRPYLGDLTIHSPIYICTEGLLGMNIRHGRDRPGYVLVPSEAYLEFLPVDDQGVAAEGAQPVQANEVEVGKMYEIIITNVSGFYRYRLGDIVEVVGFFNQIPLVDFMFRWISLRFSVLYRDEGFIARLREKLLAPIISQCVAEALQTRDREIEQLRAQLSAAQNDVDSLEQYSRRNSLMITGLPESARESTDALVIDLAKAAGVTVTVADLDRSHRVGPPRRDRPRQIIAKFVAFNKRQELLEARTNLRAGRVQQHPILTQQVLANTYIAENLTKRNQLILFVARQLRRKGKLHSAWTNNCVIKVRTREGGPTTKINSLTGLRDVVGDDPDIRSALQQTGVAAAPAPGAGRAPIARVPEPAAARRPAEGDTAVTGNGQMLNVNFEKLSEQSFTSSLESAVRCWGGIKLLDFTTAESVLSRGEADGQPPHYLVFLETEGGIPTEKQKNMIDEKLCEQNYVYKSFRVKNAIGPMKVMSVIPGTFSKYRDQLISGSSTFLLQFKQPRVLRSEKQVQFFMEHRLEEKKQ</sequence>
<dbReference type="PANTHER" id="PTHR31901:SF9">
    <property type="entry name" value="GH3 DOMAIN-CONTAINING PROTEIN"/>
    <property type="match status" value="1"/>
</dbReference>
<dbReference type="InterPro" id="IPR004993">
    <property type="entry name" value="GH3"/>
</dbReference>
<dbReference type="InterPro" id="IPR055378">
    <property type="entry name" value="GH3_C"/>
</dbReference>
<dbReference type="Gene3D" id="3.30.70.1820">
    <property type="entry name" value="L1 transposable element, RRM domain"/>
    <property type="match status" value="1"/>
</dbReference>
<dbReference type="Pfam" id="PF23572">
    <property type="entry name" value="GH3_C"/>
    <property type="match status" value="1"/>
</dbReference>
<feature type="domain" description="GH3 C-terminal" evidence="3">
    <location>
        <begin position="618"/>
        <end position="728"/>
    </location>
</feature>
<gene>
    <name evidence="4" type="primary">JAR1</name>
    <name evidence="4" type="ORF">FJT64_004219</name>
</gene>
<comment type="caution">
    <text evidence="4">The sequence shown here is derived from an EMBL/GenBank/DDBJ whole genome shotgun (WGS) entry which is preliminary data.</text>
</comment>
<dbReference type="PANTHER" id="PTHR31901">
    <property type="entry name" value="GH3 DOMAIN-CONTAINING PROTEIN"/>
    <property type="match status" value="1"/>
</dbReference>
<dbReference type="InterPro" id="IPR020845">
    <property type="entry name" value="AMP-binding_CS"/>
</dbReference>
<dbReference type="GO" id="GO:0016881">
    <property type="term" value="F:acid-amino acid ligase activity"/>
    <property type="evidence" value="ECO:0007669"/>
    <property type="project" value="TreeGrafter"/>
</dbReference>
<reference evidence="4 5" key="1">
    <citation type="submission" date="2019-07" db="EMBL/GenBank/DDBJ databases">
        <title>Draft genome assembly of a fouling barnacle, Amphibalanus amphitrite (Darwin, 1854): The first reference genome for Thecostraca.</title>
        <authorList>
            <person name="Kim W."/>
        </authorList>
    </citation>
    <scope>NUCLEOTIDE SEQUENCE [LARGE SCALE GENOMIC DNA]</scope>
    <source>
        <strain evidence="4">SNU_AA5</strain>
        <tissue evidence="4">Soma without cirri and trophi</tissue>
    </source>
</reference>
<keyword evidence="1" id="KW-0175">Coiled coil</keyword>
<feature type="domain" description="GH3 middle" evidence="2">
    <location>
        <begin position="254"/>
        <end position="328"/>
    </location>
</feature>
<evidence type="ECO:0000259" key="2">
    <source>
        <dbReference type="Pfam" id="PF23571"/>
    </source>
</evidence>